<gene>
    <name evidence="1" type="ORF">ACN42_g11449</name>
</gene>
<reference evidence="1 2" key="1">
    <citation type="submission" date="2015-10" db="EMBL/GenBank/DDBJ databases">
        <title>Genome sequencing of Penicillium freii.</title>
        <authorList>
            <person name="Nguyen H.D."/>
            <person name="Visagie C.M."/>
            <person name="Seifert K.A."/>
        </authorList>
    </citation>
    <scope>NUCLEOTIDE SEQUENCE [LARGE SCALE GENOMIC DNA]</scope>
    <source>
        <strain evidence="1 2">DAOM 242723</strain>
    </source>
</reference>
<accession>A0A117NKA6</accession>
<dbReference type="Gene3D" id="3.40.50.1460">
    <property type="match status" value="1"/>
</dbReference>
<protein>
    <submittedName>
        <fullName evidence="1">Uncharacterized protein</fullName>
    </submittedName>
</protein>
<dbReference type="EMBL" id="LLXE01000641">
    <property type="protein sequence ID" value="KUM55788.1"/>
    <property type="molecule type" value="Genomic_DNA"/>
</dbReference>
<comment type="caution">
    <text evidence="1">The sequence shown here is derived from an EMBL/GenBank/DDBJ whole genome shotgun (WGS) entry which is preliminary data.</text>
</comment>
<dbReference type="AlphaFoldDB" id="A0A117NKA6"/>
<sequence length="436" mass="48484">MSGPFIFGRDDLRERVQVYDSQEAMTPFYQLEAYGPKSHILQWIRDVSNNVGDGDRIIIVLIGHGSQRKSSVTLYSQRGPAQYLSKAEMVAALAVLPPNVRLLIVNGACYSGTWATIAQDIGAQQGSRRDVLVETAATIGEKSWTYVSGSGRNRCSLFGAAFVEEITTHPEGRISRHRSRIVDEMLDIGPNQETSTPLAIPAVRALLSHNISHFILSPRIETAIRNAPSSQQRHEAFLQSRTYARSFWRRIRRLVGSEREPAQALVGGSPTKDSTATDMRDVVIKSYLQDLGNLKQAIDYCTLATACQLALEGRGPRDLKDQAIAAISWQAAQMQIIGQLLEHLASQRLIMDVVDMELATQALSDHQDDIVLPLTNRLMADNNVRCLVNPPDEGYVGVHFEDAQNWLIEILAYNWLIHPDVFNLDRVANEVVAFLA</sequence>
<dbReference type="Proteomes" id="UP000055045">
    <property type="component" value="Unassembled WGS sequence"/>
</dbReference>
<organism evidence="1 2">
    <name type="scientific">Penicillium freii</name>
    <dbReference type="NCBI Taxonomy" id="48697"/>
    <lineage>
        <taxon>Eukaryota</taxon>
        <taxon>Fungi</taxon>
        <taxon>Dikarya</taxon>
        <taxon>Ascomycota</taxon>
        <taxon>Pezizomycotina</taxon>
        <taxon>Eurotiomycetes</taxon>
        <taxon>Eurotiomycetidae</taxon>
        <taxon>Eurotiales</taxon>
        <taxon>Aspergillaceae</taxon>
        <taxon>Penicillium</taxon>
    </lineage>
</organism>
<name>A0A117NKA6_PENFR</name>
<keyword evidence="2" id="KW-1185">Reference proteome</keyword>
<evidence type="ECO:0000313" key="1">
    <source>
        <dbReference type="EMBL" id="KUM55788.1"/>
    </source>
</evidence>
<evidence type="ECO:0000313" key="2">
    <source>
        <dbReference type="Proteomes" id="UP000055045"/>
    </source>
</evidence>
<proteinExistence type="predicted"/>